<dbReference type="PANTHER" id="PTHR36203:SF1">
    <property type="entry name" value="ASCORBATE-SPECIFIC PTS SYSTEM EIIA COMPONENT"/>
    <property type="match status" value="1"/>
</dbReference>
<dbReference type="GO" id="GO:0016301">
    <property type="term" value="F:kinase activity"/>
    <property type="evidence" value="ECO:0007669"/>
    <property type="project" value="UniProtKB-KW"/>
</dbReference>
<keyword evidence="12" id="KW-0762">Sugar transport</keyword>
<protein>
    <recommendedName>
        <fullName evidence="9">Ascorbate-specific PTS system EIIA component</fullName>
    </recommendedName>
    <alternativeName>
        <fullName evidence="10">Ascorbate-specific phosphotransferase enzyme IIA component</fullName>
    </alternativeName>
</protein>
<proteinExistence type="predicted"/>
<evidence type="ECO:0000313" key="13">
    <source>
        <dbReference type="Proteomes" id="UP000645966"/>
    </source>
</evidence>
<dbReference type="RefSeq" id="WP_198739197.1">
    <property type="nucleotide sequence ID" value="NZ_JAEIOS010000015.1"/>
</dbReference>
<evidence type="ECO:0000256" key="6">
    <source>
        <dbReference type="ARBA" id="ARBA00022683"/>
    </source>
</evidence>
<sequence>MTFKPDAVAAKQTAADWREAIRLVGGLYEREGIATSEYAEAMINGVTEFGPYMVLMPGLAMPHAKSAAGVKRAGTAVVTLSTPVEFGSPANDPVDVLVSFAAGDKKGHMEMIKSLANVLSDGDLIDRVRAAETDEELAAIFTDLSDD</sequence>
<keyword evidence="5" id="KW-0808">Transferase</keyword>
<dbReference type="Proteomes" id="UP000645966">
    <property type="component" value="Unassembled WGS sequence"/>
</dbReference>
<dbReference type="AlphaFoldDB" id="A0A934I6I6"/>
<evidence type="ECO:0000256" key="2">
    <source>
        <dbReference type="ARBA" id="ARBA00022448"/>
    </source>
</evidence>
<keyword evidence="4" id="KW-0597">Phosphoprotein</keyword>
<organism evidence="12 13">
    <name type="scientific">Corynebacterium meridianum</name>
    <dbReference type="NCBI Taxonomy" id="2765363"/>
    <lineage>
        <taxon>Bacteria</taxon>
        <taxon>Bacillati</taxon>
        <taxon>Actinomycetota</taxon>
        <taxon>Actinomycetes</taxon>
        <taxon>Mycobacteriales</taxon>
        <taxon>Corynebacteriaceae</taxon>
        <taxon>Corynebacterium</taxon>
    </lineage>
</organism>
<keyword evidence="3" id="KW-0963">Cytoplasm</keyword>
<dbReference type="CDD" id="cd00211">
    <property type="entry name" value="PTS_IIA_fru"/>
    <property type="match status" value="1"/>
</dbReference>
<dbReference type="GO" id="GO:0009401">
    <property type="term" value="P:phosphoenolpyruvate-dependent sugar phosphotransferase system"/>
    <property type="evidence" value="ECO:0007669"/>
    <property type="project" value="UniProtKB-KW"/>
</dbReference>
<keyword evidence="6" id="KW-0598">Phosphotransferase system</keyword>
<comment type="caution">
    <text evidence="12">The sequence shown here is derived from an EMBL/GenBank/DDBJ whole genome shotgun (WGS) entry which is preliminary data.</text>
</comment>
<keyword evidence="2" id="KW-0813">Transport</keyword>
<evidence type="ECO:0000256" key="8">
    <source>
        <dbReference type="ARBA" id="ARBA00037387"/>
    </source>
</evidence>
<accession>A0A934I6I6</accession>
<comment type="function">
    <text evidence="8">The phosphoenolpyruvate-dependent sugar phosphotransferase system (sugar PTS), a major carbohydrate active transport system, catalyzes the phosphorylation of incoming sugar substrates concomitantly with their translocation across the cell membrane. The enzyme II UlaABC PTS system is involved in ascorbate transport.</text>
</comment>
<reference evidence="12" key="1">
    <citation type="submission" date="2020-12" db="EMBL/GenBank/DDBJ databases">
        <title>Genome public.</title>
        <authorList>
            <person name="Sun Q."/>
        </authorList>
    </citation>
    <scope>NUCLEOTIDE SEQUENCE</scope>
    <source>
        <strain evidence="12">CCM 8863</strain>
    </source>
</reference>
<dbReference type="Pfam" id="PF00359">
    <property type="entry name" value="PTS_EIIA_2"/>
    <property type="match status" value="1"/>
</dbReference>
<dbReference type="GO" id="GO:0005737">
    <property type="term" value="C:cytoplasm"/>
    <property type="evidence" value="ECO:0007669"/>
    <property type="project" value="UniProtKB-SubCell"/>
</dbReference>
<keyword evidence="13" id="KW-1185">Reference proteome</keyword>
<feature type="domain" description="PTS EIIA type-2" evidence="11">
    <location>
        <begin position="1"/>
        <end position="144"/>
    </location>
</feature>
<dbReference type="InterPro" id="IPR051351">
    <property type="entry name" value="Ascorbate-PTS_EIIA_comp"/>
</dbReference>
<gene>
    <name evidence="12" type="ORF">JDV75_10495</name>
</gene>
<dbReference type="EMBL" id="JAEIOS010000015">
    <property type="protein sequence ID" value="MBI8990179.1"/>
    <property type="molecule type" value="Genomic_DNA"/>
</dbReference>
<dbReference type="PANTHER" id="PTHR36203">
    <property type="entry name" value="ASCORBATE-SPECIFIC PTS SYSTEM EIIA COMPONENT"/>
    <property type="match status" value="1"/>
</dbReference>
<evidence type="ECO:0000256" key="1">
    <source>
        <dbReference type="ARBA" id="ARBA00004496"/>
    </source>
</evidence>
<evidence type="ECO:0000256" key="3">
    <source>
        <dbReference type="ARBA" id="ARBA00022490"/>
    </source>
</evidence>
<evidence type="ECO:0000256" key="5">
    <source>
        <dbReference type="ARBA" id="ARBA00022679"/>
    </source>
</evidence>
<comment type="subcellular location">
    <subcellularLocation>
        <location evidence="1">Cytoplasm</location>
    </subcellularLocation>
</comment>
<dbReference type="SUPFAM" id="SSF55804">
    <property type="entry name" value="Phoshotransferase/anion transport protein"/>
    <property type="match status" value="1"/>
</dbReference>
<evidence type="ECO:0000256" key="9">
    <source>
        <dbReference type="ARBA" id="ARBA00041175"/>
    </source>
</evidence>
<evidence type="ECO:0000256" key="4">
    <source>
        <dbReference type="ARBA" id="ARBA00022553"/>
    </source>
</evidence>
<dbReference type="PROSITE" id="PS51094">
    <property type="entry name" value="PTS_EIIA_TYPE_2"/>
    <property type="match status" value="1"/>
</dbReference>
<evidence type="ECO:0000256" key="7">
    <source>
        <dbReference type="ARBA" id="ARBA00022777"/>
    </source>
</evidence>
<dbReference type="InterPro" id="IPR002178">
    <property type="entry name" value="PTS_EIIA_type-2_dom"/>
</dbReference>
<keyword evidence="7" id="KW-0418">Kinase</keyword>
<evidence type="ECO:0000256" key="10">
    <source>
        <dbReference type="ARBA" id="ARBA00042072"/>
    </source>
</evidence>
<evidence type="ECO:0000313" key="12">
    <source>
        <dbReference type="EMBL" id="MBI8990179.1"/>
    </source>
</evidence>
<dbReference type="InterPro" id="IPR016152">
    <property type="entry name" value="PTrfase/Anion_transptr"/>
</dbReference>
<name>A0A934I6I6_9CORY</name>
<evidence type="ECO:0000259" key="11">
    <source>
        <dbReference type="PROSITE" id="PS51094"/>
    </source>
</evidence>
<dbReference type="Gene3D" id="3.40.930.10">
    <property type="entry name" value="Mannitol-specific EII, Chain A"/>
    <property type="match status" value="1"/>
</dbReference>